<name>A0A7N2LLG4_QUELO</name>
<dbReference type="Proteomes" id="UP000594261">
    <property type="component" value="Chromosome 5"/>
</dbReference>
<dbReference type="EMBL" id="LRBV02000005">
    <property type="status" value="NOT_ANNOTATED_CDS"/>
    <property type="molecule type" value="Genomic_DNA"/>
</dbReference>
<proteinExistence type="predicted"/>
<sequence>MKHWSNLSLNEREDGTLNFSRERSSGETILPAKFFTKRALSTEAVIRTFNILWHSKNGFQVRIAGNHILPFAFDNKEEAEKILSLQPWSFDKHLVVLCRYDNAIPISELNFNRVTMWVQVHDPSTLLNRGVAKDLCNAVGEVCKDAKLSEMQGGHYFGVKTTMNVTIPMWIESNGTLNPEDREYGPWIRASPFVMPWKTVIKVPGYYEALKKEKGLKTKSHEQPRLQTQRTHLWRLKIRAQGKLNP</sequence>
<evidence type="ECO:0000313" key="2">
    <source>
        <dbReference type="EnsemblPlants" id="QL05p005215:mrna"/>
    </source>
</evidence>
<accession>A0A7N2LLG4</accession>
<protein>
    <recommendedName>
        <fullName evidence="1">DUF4283 domain-containing protein</fullName>
    </recommendedName>
</protein>
<dbReference type="Pfam" id="PF14111">
    <property type="entry name" value="DUF4283"/>
    <property type="match status" value="1"/>
</dbReference>
<dbReference type="PANTHER" id="PTHR31286:SF167">
    <property type="entry name" value="OS09G0268800 PROTEIN"/>
    <property type="match status" value="1"/>
</dbReference>
<feature type="domain" description="DUF4283" evidence="1">
    <location>
        <begin position="35"/>
        <end position="101"/>
    </location>
</feature>
<evidence type="ECO:0000313" key="3">
    <source>
        <dbReference type="Proteomes" id="UP000594261"/>
    </source>
</evidence>
<dbReference type="AlphaFoldDB" id="A0A7N2LLG4"/>
<organism evidence="2 3">
    <name type="scientific">Quercus lobata</name>
    <name type="common">Valley oak</name>
    <dbReference type="NCBI Taxonomy" id="97700"/>
    <lineage>
        <taxon>Eukaryota</taxon>
        <taxon>Viridiplantae</taxon>
        <taxon>Streptophyta</taxon>
        <taxon>Embryophyta</taxon>
        <taxon>Tracheophyta</taxon>
        <taxon>Spermatophyta</taxon>
        <taxon>Magnoliopsida</taxon>
        <taxon>eudicotyledons</taxon>
        <taxon>Gunneridae</taxon>
        <taxon>Pentapetalae</taxon>
        <taxon>rosids</taxon>
        <taxon>fabids</taxon>
        <taxon>Fagales</taxon>
        <taxon>Fagaceae</taxon>
        <taxon>Quercus</taxon>
    </lineage>
</organism>
<keyword evidence="3" id="KW-1185">Reference proteome</keyword>
<dbReference type="InterPro" id="IPR040256">
    <property type="entry name" value="At4g02000-like"/>
</dbReference>
<dbReference type="PANTHER" id="PTHR31286">
    <property type="entry name" value="GLYCINE-RICH CELL WALL STRUCTURAL PROTEIN 1.8-LIKE"/>
    <property type="match status" value="1"/>
</dbReference>
<dbReference type="InterPro" id="IPR025558">
    <property type="entry name" value="DUF4283"/>
</dbReference>
<dbReference type="InParanoid" id="A0A7N2LLG4"/>
<dbReference type="EnsemblPlants" id="QL05p005215:mrna">
    <property type="protein sequence ID" value="QL05p005215:mrna"/>
    <property type="gene ID" value="QL05p005215"/>
</dbReference>
<reference evidence="2 3" key="1">
    <citation type="journal article" date="2016" name="G3 (Bethesda)">
        <title>First Draft Assembly and Annotation of the Genome of a California Endemic Oak Quercus lobata Nee (Fagaceae).</title>
        <authorList>
            <person name="Sork V.L."/>
            <person name="Fitz-Gibbon S.T."/>
            <person name="Puiu D."/>
            <person name="Crepeau M."/>
            <person name="Gugger P.F."/>
            <person name="Sherman R."/>
            <person name="Stevens K."/>
            <person name="Langley C.H."/>
            <person name="Pellegrini M."/>
            <person name="Salzberg S.L."/>
        </authorList>
    </citation>
    <scope>NUCLEOTIDE SEQUENCE [LARGE SCALE GENOMIC DNA]</scope>
    <source>
        <strain evidence="2 3">cv. SW786</strain>
    </source>
</reference>
<dbReference type="Gramene" id="QL05p005215:mrna">
    <property type="protein sequence ID" value="QL05p005215:mrna"/>
    <property type="gene ID" value="QL05p005215"/>
</dbReference>
<evidence type="ECO:0000259" key="1">
    <source>
        <dbReference type="Pfam" id="PF14111"/>
    </source>
</evidence>
<reference evidence="2" key="2">
    <citation type="submission" date="2021-01" db="UniProtKB">
        <authorList>
            <consortium name="EnsemblPlants"/>
        </authorList>
    </citation>
    <scope>IDENTIFICATION</scope>
</reference>